<dbReference type="PANTHER" id="PTHR47504:SF2">
    <property type="entry name" value="REGULATORY PROTEIN SOXS"/>
    <property type="match status" value="1"/>
</dbReference>
<gene>
    <name evidence="6" type="primary">marA_3</name>
    <name evidence="6" type="ORF">NCTC11685_01353</name>
</gene>
<reference evidence="6 7" key="1">
    <citation type="submission" date="2018-06" db="EMBL/GenBank/DDBJ databases">
        <authorList>
            <consortium name="Pathogen Informatics"/>
            <person name="Doyle S."/>
        </authorList>
    </citation>
    <scope>NUCLEOTIDE SEQUENCE [LARGE SCALE GENOMIC DNA]</scope>
    <source>
        <strain evidence="6 7">NCTC11685</strain>
    </source>
</reference>
<dbReference type="GO" id="GO:0043565">
    <property type="term" value="F:sequence-specific DNA binding"/>
    <property type="evidence" value="ECO:0007669"/>
    <property type="project" value="InterPro"/>
</dbReference>
<evidence type="ECO:0000256" key="3">
    <source>
        <dbReference type="ARBA" id="ARBA00023163"/>
    </source>
</evidence>
<proteinExistence type="predicted"/>
<dbReference type="SUPFAM" id="SSF46689">
    <property type="entry name" value="Homeodomain-like"/>
    <property type="match status" value="1"/>
</dbReference>
<comment type="caution">
    <text evidence="6">The sequence shown here is derived from an EMBL/GenBank/DDBJ whole genome shotgun (WGS) entry which is preliminary data.</text>
</comment>
<dbReference type="InterPro" id="IPR018060">
    <property type="entry name" value="HTH_AraC"/>
</dbReference>
<name>A0A7H4N276_9ENTR</name>
<dbReference type="Proteomes" id="UP000254863">
    <property type="component" value="Unassembled WGS sequence"/>
</dbReference>
<evidence type="ECO:0000256" key="2">
    <source>
        <dbReference type="ARBA" id="ARBA00023125"/>
    </source>
</evidence>
<dbReference type="InterPro" id="IPR009057">
    <property type="entry name" value="Homeodomain-like_sf"/>
</dbReference>
<keyword evidence="3" id="KW-0804">Transcription</keyword>
<feature type="compositionally biased region" description="Basic and acidic residues" evidence="4">
    <location>
        <begin position="131"/>
        <end position="157"/>
    </location>
</feature>
<dbReference type="PANTHER" id="PTHR47504">
    <property type="entry name" value="RIGHT ORIGIN-BINDING PROTEIN"/>
    <property type="match status" value="1"/>
</dbReference>
<evidence type="ECO:0000256" key="1">
    <source>
        <dbReference type="ARBA" id="ARBA00023015"/>
    </source>
</evidence>
<accession>A0A7H4N276</accession>
<feature type="region of interest" description="Disordered" evidence="4">
    <location>
        <begin position="128"/>
        <end position="157"/>
    </location>
</feature>
<feature type="domain" description="HTH araC/xylS-type" evidence="5">
    <location>
        <begin position="9"/>
        <end position="107"/>
    </location>
</feature>
<evidence type="ECO:0000313" key="7">
    <source>
        <dbReference type="Proteomes" id="UP000254863"/>
    </source>
</evidence>
<dbReference type="InterPro" id="IPR050959">
    <property type="entry name" value="MarA-like"/>
</dbReference>
<keyword evidence="1" id="KW-0805">Transcription regulation</keyword>
<protein>
    <submittedName>
        <fullName evidence="6">Transcriptional activator RamA</fullName>
    </submittedName>
</protein>
<dbReference type="AlphaFoldDB" id="A0A7H4N276"/>
<dbReference type="EMBL" id="UGMS01000001">
    <property type="protein sequence ID" value="STV75107.1"/>
    <property type="molecule type" value="Genomic_DNA"/>
</dbReference>
<evidence type="ECO:0000256" key="4">
    <source>
        <dbReference type="SAM" id="MobiDB-lite"/>
    </source>
</evidence>
<sequence length="157" mass="18175">MFISEAVIAVIIDWIDNNLHKPLRIEQIARYSGYSKWYLQRLFLQYRGESLGRYIRNKKLDSAAAIYARPMRTFTVLVCATAMTRSKHSPDYLRVIFICRPVNIARKTKQPVTYRVRLNLNLLSDSPGKAAAEKSMRRDLSKNRKTDSAEKTKPPVL</sequence>
<evidence type="ECO:0000259" key="5">
    <source>
        <dbReference type="PROSITE" id="PS01124"/>
    </source>
</evidence>
<organism evidence="6 7">
    <name type="scientific">Klebsiella michiganensis</name>
    <dbReference type="NCBI Taxonomy" id="1134687"/>
    <lineage>
        <taxon>Bacteria</taxon>
        <taxon>Pseudomonadati</taxon>
        <taxon>Pseudomonadota</taxon>
        <taxon>Gammaproteobacteria</taxon>
        <taxon>Enterobacterales</taxon>
        <taxon>Enterobacteriaceae</taxon>
        <taxon>Klebsiella/Raoultella group</taxon>
        <taxon>Klebsiella</taxon>
    </lineage>
</organism>
<dbReference type="PROSITE" id="PS01124">
    <property type="entry name" value="HTH_ARAC_FAMILY_2"/>
    <property type="match status" value="1"/>
</dbReference>
<dbReference type="GO" id="GO:0003700">
    <property type="term" value="F:DNA-binding transcription factor activity"/>
    <property type="evidence" value="ECO:0007669"/>
    <property type="project" value="InterPro"/>
</dbReference>
<dbReference type="SMART" id="SM00342">
    <property type="entry name" value="HTH_ARAC"/>
    <property type="match status" value="1"/>
</dbReference>
<evidence type="ECO:0000313" key="6">
    <source>
        <dbReference type="EMBL" id="STV75107.1"/>
    </source>
</evidence>
<dbReference type="Gene3D" id="1.10.10.60">
    <property type="entry name" value="Homeodomain-like"/>
    <property type="match status" value="1"/>
</dbReference>
<keyword evidence="2" id="KW-0238">DNA-binding</keyword>